<dbReference type="Proteomes" id="UP000218765">
    <property type="component" value="Chromosome"/>
</dbReference>
<dbReference type="EMBL" id="AP018052">
    <property type="protein sequence ID" value="BAZ93698.1"/>
    <property type="molecule type" value="Genomic_DNA"/>
</dbReference>
<dbReference type="RefSeq" id="WP_096365850.1">
    <property type="nucleotide sequence ID" value="NZ_AP018052.1"/>
</dbReference>
<dbReference type="AlphaFoldDB" id="A0A1Z4VQU6"/>
<gene>
    <name evidence="1" type="ORF">FOKN1_1300</name>
</gene>
<reference evidence="1 2" key="1">
    <citation type="submission" date="2017-05" db="EMBL/GenBank/DDBJ databases">
        <title>Thiocyanate degradation by Thiohalobacter thiocyanaticus FOKN1.</title>
        <authorList>
            <person name="Oshiki M."/>
            <person name="Fukushima T."/>
            <person name="Kawano S."/>
            <person name="Nakagawa J."/>
        </authorList>
    </citation>
    <scope>NUCLEOTIDE SEQUENCE [LARGE SCALE GENOMIC DNA]</scope>
    <source>
        <strain evidence="1 2">FOKN1</strain>
    </source>
</reference>
<dbReference type="OrthoDB" id="9799872at2"/>
<dbReference type="KEGG" id="ttc:FOKN1_1300"/>
<dbReference type="InterPro" id="IPR029063">
    <property type="entry name" value="SAM-dependent_MTases_sf"/>
</dbReference>
<dbReference type="InterPro" id="IPR008884">
    <property type="entry name" value="TylF_MeTrfase"/>
</dbReference>
<accession>A0A1Z4VQU6</accession>
<proteinExistence type="predicted"/>
<evidence type="ECO:0000313" key="1">
    <source>
        <dbReference type="EMBL" id="BAZ93698.1"/>
    </source>
</evidence>
<evidence type="ECO:0008006" key="3">
    <source>
        <dbReference type="Google" id="ProtNLM"/>
    </source>
</evidence>
<keyword evidence="2" id="KW-1185">Reference proteome</keyword>
<evidence type="ECO:0000313" key="2">
    <source>
        <dbReference type="Proteomes" id="UP000218765"/>
    </source>
</evidence>
<dbReference type="Pfam" id="PF05711">
    <property type="entry name" value="TylF"/>
    <property type="match status" value="1"/>
</dbReference>
<name>A0A1Z4VQU6_9GAMM</name>
<protein>
    <recommendedName>
        <fullName evidence="3">Methyltransferase</fullName>
    </recommendedName>
</protein>
<organism evidence="1 2">
    <name type="scientific">Thiohalobacter thiocyanaticus</name>
    <dbReference type="NCBI Taxonomy" id="585455"/>
    <lineage>
        <taxon>Bacteria</taxon>
        <taxon>Pseudomonadati</taxon>
        <taxon>Pseudomonadota</taxon>
        <taxon>Gammaproteobacteria</taxon>
        <taxon>Thiohalobacterales</taxon>
        <taxon>Thiohalobacteraceae</taxon>
        <taxon>Thiohalobacter</taxon>
    </lineage>
</organism>
<dbReference type="PANTHER" id="PTHR40036:SF1">
    <property type="entry name" value="MACROCIN O-METHYLTRANSFERASE"/>
    <property type="match status" value="1"/>
</dbReference>
<dbReference type="Gene3D" id="3.40.50.150">
    <property type="entry name" value="Vaccinia Virus protein VP39"/>
    <property type="match status" value="1"/>
</dbReference>
<dbReference type="PANTHER" id="PTHR40036">
    <property type="entry name" value="MACROCIN O-METHYLTRANSFERASE"/>
    <property type="match status" value="1"/>
</dbReference>
<sequence>MRFEKNPLKRLQHKLVERIAVWGNRYLYKPQILWIADQSWLDPYRPYMVDDPTLRRPQVRKLDRRFVLIEFARYVRGLRGSTAECGVARGVGSALICKALEGTFASTDRHYGFDAFSGLPAPAEVDRMATGGSAWSAGDLAHDGTLAKAAFDKFEQAELRIGWIPDTFAGLEDQVFRFVHIDVDLYQPTYDSIEFFYPRLVAGGVVLLDDHGLTTCPGARKAVLDYMQDKGECVLDLPTGQGLIIKRD</sequence>